<evidence type="ECO:0008006" key="5">
    <source>
        <dbReference type="Google" id="ProtNLM"/>
    </source>
</evidence>
<feature type="signal peptide" evidence="2">
    <location>
        <begin position="1"/>
        <end position="23"/>
    </location>
</feature>
<sequence>MSLFFKTAALACAAMMMCSEAHAAKRTPISRSEANSNLFLCSQTPDTFTIETNSSIGCCFEDPASDITYCTMCNKETKDCAEYEARDVSPRAMRKQIAQDPGTVIAPPPSTRPRPKQSTAPATGLLVKP</sequence>
<keyword evidence="4" id="KW-1185">Reference proteome</keyword>
<feature type="region of interest" description="Disordered" evidence="1">
    <location>
        <begin position="91"/>
        <end position="129"/>
    </location>
</feature>
<feature type="chain" id="PRO_5012669609" description="Secreted protein" evidence="2">
    <location>
        <begin position="24"/>
        <end position="129"/>
    </location>
</feature>
<dbReference type="EMBL" id="FXYH01000001">
    <property type="protein sequence ID" value="SMX34081.1"/>
    <property type="molecule type" value="Genomic_DNA"/>
</dbReference>
<evidence type="ECO:0000256" key="2">
    <source>
        <dbReference type="SAM" id="SignalP"/>
    </source>
</evidence>
<evidence type="ECO:0000313" key="3">
    <source>
        <dbReference type="EMBL" id="SMX34081.1"/>
    </source>
</evidence>
<proteinExistence type="predicted"/>
<protein>
    <recommendedName>
        <fullName evidence="5">Secreted protein</fullName>
    </recommendedName>
</protein>
<dbReference type="RefSeq" id="WP_097802912.1">
    <property type="nucleotide sequence ID" value="NZ_FXYH01000001.1"/>
</dbReference>
<evidence type="ECO:0000313" key="4">
    <source>
        <dbReference type="Proteomes" id="UP000220836"/>
    </source>
</evidence>
<keyword evidence="2" id="KW-0732">Signal</keyword>
<evidence type="ECO:0000256" key="1">
    <source>
        <dbReference type="SAM" id="MobiDB-lite"/>
    </source>
</evidence>
<dbReference type="AlphaFoldDB" id="A0A238JTV5"/>
<name>A0A238JTV5_9RHOB</name>
<organism evidence="3 4">
    <name type="scientific">Pelagimonas varians</name>
    <dbReference type="NCBI Taxonomy" id="696760"/>
    <lineage>
        <taxon>Bacteria</taxon>
        <taxon>Pseudomonadati</taxon>
        <taxon>Pseudomonadota</taxon>
        <taxon>Alphaproteobacteria</taxon>
        <taxon>Rhodobacterales</taxon>
        <taxon>Roseobacteraceae</taxon>
        <taxon>Pelagimonas</taxon>
    </lineage>
</organism>
<gene>
    <name evidence="3" type="ORF">PEV8663_00381</name>
</gene>
<reference evidence="3 4" key="1">
    <citation type="submission" date="2017-05" db="EMBL/GenBank/DDBJ databases">
        <authorList>
            <person name="Song R."/>
            <person name="Chenine A.L."/>
            <person name="Ruprecht R.M."/>
        </authorList>
    </citation>
    <scope>NUCLEOTIDE SEQUENCE [LARGE SCALE GENOMIC DNA]</scope>
    <source>
        <strain evidence="3 4">CECT 8663</strain>
    </source>
</reference>
<accession>A0A238JTV5</accession>
<dbReference type="Proteomes" id="UP000220836">
    <property type="component" value="Unassembled WGS sequence"/>
</dbReference>